<evidence type="ECO:0000256" key="4">
    <source>
        <dbReference type="SAM" id="MobiDB-lite"/>
    </source>
</evidence>
<keyword evidence="2 3" id="KW-0694">RNA-binding</keyword>
<keyword evidence="1 3" id="KW-0820">tRNA-binding</keyword>
<dbReference type="EMBL" id="JALLAZ020001171">
    <property type="protein sequence ID" value="KAL3779313.1"/>
    <property type="molecule type" value="Genomic_DNA"/>
</dbReference>
<name>A0ABD3NV57_9STRA</name>
<feature type="compositionally biased region" description="Basic and acidic residues" evidence="4">
    <location>
        <begin position="1"/>
        <end position="16"/>
    </location>
</feature>
<dbReference type="Proteomes" id="UP001530315">
    <property type="component" value="Unassembled WGS sequence"/>
</dbReference>
<dbReference type="AlphaFoldDB" id="A0ABD3NV57"/>
<dbReference type="GO" id="GO:0000049">
    <property type="term" value="F:tRNA binding"/>
    <property type="evidence" value="ECO:0007669"/>
    <property type="project" value="UniProtKB-UniRule"/>
</dbReference>
<dbReference type="PANTHER" id="PTHR11586:SF33">
    <property type="entry name" value="AMINOACYL TRNA SYNTHASE COMPLEX-INTERACTING MULTIFUNCTIONAL PROTEIN 1"/>
    <property type="match status" value="1"/>
</dbReference>
<dbReference type="PROSITE" id="PS50886">
    <property type="entry name" value="TRBD"/>
    <property type="match status" value="1"/>
</dbReference>
<sequence>MKLSLKKKDADIDGVKTAKPKPSPDSTVSSNGSSKFSFTSPFKKSSKSSVEEGPPPIAALEIRVGRISSVANHERDDKLYCMDVDVGEDEPRKIASGLRSVMSAQELEGRAVLVLCNLKPRKIAKFESHGTILCASNDVSVKLVAVPVDARVGERVTVPGFVFGSDEPLSEKKVEKEKVFEKVAPYFKTNQFGVPEFCHRPLMTSAGVCTCAIGNASPSSDFVEPRKEQ</sequence>
<evidence type="ECO:0000256" key="1">
    <source>
        <dbReference type="ARBA" id="ARBA00022555"/>
    </source>
</evidence>
<dbReference type="InterPro" id="IPR012340">
    <property type="entry name" value="NA-bd_OB-fold"/>
</dbReference>
<comment type="caution">
    <text evidence="6">The sequence shown here is derived from an EMBL/GenBank/DDBJ whole genome shotgun (WGS) entry which is preliminary data.</text>
</comment>
<evidence type="ECO:0000256" key="3">
    <source>
        <dbReference type="PROSITE-ProRule" id="PRU00209"/>
    </source>
</evidence>
<reference evidence="6 7" key="1">
    <citation type="submission" date="2024-10" db="EMBL/GenBank/DDBJ databases">
        <title>Updated reference genomes for cyclostephanoid diatoms.</title>
        <authorList>
            <person name="Roberts W.R."/>
            <person name="Alverson A.J."/>
        </authorList>
    </citation>
    <scope>NUCLEOTIDE SEQUENCE [LARGE SCALE GENOMIC DNA]</scope>
    <source>
        <strain evidence="6 7">AJA276-08</strain>
    </source>
</reference>
<proteinExistence type="predicted"/>
<feature type="compositionally biased region" description="Low complexity" evidence="4">
    <location>
        <begin position="26"/>
        <end position="43"/>
    </location>
</feature>
<protein>
    <recommendedName>
        <fullName evidence="5">tRNA-binding domain-containing protein</fullName>
    </recommendedName>
</protein>
<accession>A0ABD3NV57</accession>
<dbReference type="InterPro" id="IPR051270">
    <property type="entry name" value="Tyrosine-tRNA_ligase_regulator"/>
</dbReference>
<dbReference type="InterPro" id="IPR002547">
    <property type="entry name" value="tRNA-bd_dom"/>
</dbReference>
<feature type="domain" description="TRNA-binding" evidence="5">
    <location>
        <begin position="56"/>
        <end position="157"/>
    </location>
</feature>
<keyword evidence="7" id="KW-1185">Reference proteome</keyword>
<evidence type="ECO:0000256" key="2">
    <source>
        <dbReference type="ARBA" id="ARBA00022884"/>
    </source>
</evidence>
<dbReference type="Gene3D" id="2.40.50.140">
    <property type="entry name" value="Nucleic acid-binding proteins"/>
    <property type="match status" value="1"/>
</dbReference>
<dbReference type="Pfam" id="PF01588">
    <property type="entry name" value="tRNA_bind"/>
    <property type="match status" value="1"/>
</dbReference>
<gene>
    <name evidence="6" type="ORF">ACHAW5_006479</name>
</gene>
<organism evidence="6 7">
    <name type="scientific">Stephanodiscus triporus</name>
    <dbReference type="NCBI Taxonomy" id="2934178"/>
    <lineage>
        <taxon>Eukaryota</taxon>
        <taxon>Sar</taxon>
        <taxon>Stramenopiles</taxon>
        <taxon>Ochrophyta</taxon>
        <taxon>Bacillariophyta</taxon>
        <taxon>Coscinodiscophyceae</taxon>
        <taxon>Thalassiosirophycidae</taxon>
        <taxon>Stephanodiscales</taxon>
        <taxon>Stephanodiscaceae</taxon>
        <taxon>Stephanodiscus</taxon>
    </lineage>
</organism>
<evidence type="ECO:0000313" key="6">
    <source>
        <dbReference type="EMBL" id="KAL3779313.1"/>
    </source>
</evidence>
<evidence type="ECO:0000259" key="5">
    <source>
        <dbReference type="PROSITE" id="PS50886"/>
    </source>
</evidence>
<feature type="region of interest" description="Disordered" evidence="4">
    <location>
        <begin position="1"/>
        <end position="54"/>
    </location>
</feature>
<dbReference type="PANTHER" id="PTHR11586">
    <property type="entry name" value="TRNA-AMINOACYLATION COFACTOR ARC1 FAMILY MEMBER"/>
    <property type="match status" value="1"/>
</dbReference>
<evidence type="ECO:0000313" key="7">
    <source>
        <dbReference type="Proteomes" id="UP001530315"/>
    </source>
</evidence>
<dbReference type="SUPFAM" id="SSF50249">
    <property type="entry name" value="Nucleic acid-binding proteins"/>
    <property type="match status" value="1"/>
</dbReference>